<comment type="subunit">
    <text evidence="8">Homotrimer.</text>
</comment>
<keyword evidence="11" id="KW-1185">Reference proteome</keyword>
<protein>
    <recommendedName>
        <fullName evidence="8">Acyl-[acyl-carrier-protein]--UDP-N-acetylglucosamine O-acyltransferase</fullName>
        <shortName evidence="8">UDP-N-acetylglucosamine acyltransferase</shortName>
        <ecNumber evidence="8">2.3.1.129</ecNumber>
    </recommendedName>
</protein>
<organism evidence="10 11">
    <name type="scientific">Aquella oligotrophica</name>
    <dbReference type="NCBI Taxonomy" id="2067065"/>
    <lineage>
        <taxon>Bacteria</taxon>
        <taxon>Pseudomonadati</taxon>
        <taxon>Pseudomonadota</taxon>
        <taxon>Betaproteobacteria</taxon>
        <taxon>Neisseriales</taxon>
        <taxon>Neisseriaceae</taxon>
        <taxon>Aquella</taxon>
    </lineage>
</organism>
<evidence type="ECO:0000313" key="10">
    <source>
        <dbReference type="EMBL" id="AUR52560.1"/>
    </source>
</evidence>
<dbReference type="InterPro" id="IPR010137">
    <property type="entry name" value="Lipid_A_LpxA"/>
</dbReference>
<dbReference type="InterPro" id="IPR001451">
    <property type="entry name" value="Hexapep"/>
</dbReference>
<dbReference type="PANTHER" id="PTHR43480">
    <property type="entry name" value="ACYL-[ACYL-CARRIER-PROTEIN]--UDP-N-ACETYLGLUCOSAMINE O-ACYLTRANSFERASE"/>
    <property type="match status" value="1"/>
</dbReference>
<evidence type="ECO:0000256" key="6">
    <source>
        <dbReference type="ARBA" id="ARBA00023098"/>
    </source>
</evidence>
<evidence type="ECO:0000313" key="11">
    <source>
        <dbReference type="Proteomes" id="UP000236655"/>
    </source>
</evidence>
<keyword evidence="2 8" id="KW-0444">Lipid biosynthesis</keyword>
<sequence>MAKKIHPTAIIDSNAVLGEDIEIGAYSIVGPKVVLGDGCFVGNHVNLTGNTNIGKNTRIYHFASIGEAPQDKKYKGEDTKLIIGENNTIREYCTFNTGTVQGNGQTVIGNNNWIMAYVHIAHDCIVQNNTILANGVTLAGHVIVQDWAILGGLSPIHQFCLIGEHAMLGGQSAVNQDIPPYVLASGYRSEPKGVNIEGMKRRGFNLEQIENVKQVYKILYRNGLSYSEAKAIIEEMAIDHPELQTFVSFFNQSTRGIVR</sequence>
<comment type="catalytic activity">
    <reaction evidence="8">
        <text>a (3R)-hydroxyacyl-[ACP] + UDP-N-acetyl-alpha-D-glucosamine = a UDP-3-O-[(3R)-3-hydroxyacyl]-N-acetyl-alpha-D-glucosamine + holo-[ACP]</text>
        <dbReference type="Rhea" id="RHEA:67812"/>
        <dbReference type="Rhea" id="RHEA-COMP:9685"/>
        <dbReference type="Rhea" id="RHEA-COMP:9945"/>
        <dbReference type="ChEBI" id="CHEBI:57705"/>
        <dbReference type="ChEBI" id="CHEBI:64479"/>
        <dbReference type="ChEBI" id="CHEBI:78827"/>
        <dbReference type="ChEBI" id="CHEBI:173225"/>
        <dbReference type="EC" id="2.3.1.129"/>
    </reaction>
</comment>
<evidence type="ECO:0000256" key="1">
    <source>
        <dbReference type="ARBA" id="ARBA00022490"/>
    </source>
</evidence>
<keyword evidence="5 8" id="KW-0677">Repeat</keyword>
<dbReference type="EMBL" id="CP024847">
    <property type="protein sequence ID" value="AUR52560.1"/>
    <property type="molecule type" value="Genomic_DNA"/>
</dbReference>
<dbReference type="Pfam" id="PF13720">
    <property type="entry name" value="Acetyltransf_11"/>
    <property type="match status" value="1"/>
</dbReference>
<dbReference type="Gene3D" id="2.160.10.10">
    <property type="entry name" value="Hexapeptide repeat proteins"/>
    <property type="match status" value="1"/>
</dbReference>
<dbReference type="HAMAP" id="MF_00387">
    <property type="entry name" value="LpxA"/>
    <property type="match status" value="1"/>
</dbReference>
<dbReference type="OrthoDB" id="9807278at2"/>
<dbReference type="EC" id="2.3.1.129" evidence="8"/>
<comment type="similarity">
    <text evidence="8">Belongs to the transferase hexapeptide repeat family. LpxA subfamily.</text>
</comment>
<dbReference type="Gene3D" id="1.20.1180.10">
    <property type="entry name" value="Udp N-acetylglucosamine O-acyltransferase, C-terminal domain"/>
    <property type="match status" value="1"/>
</dbReference>
<dbReference type="InterPro" id="IPR029098">
    <property type="entry name" value="Acetyltransf_C"/>
</dbReference>
<name>A0A2I7N7Z7_9NEIS</name>
<dbReference type="KEGG" id="nba:CUN60_09700"/>
<dbReference type="RefSeq" id="WP_102951849.1">
    <property type="nucleotide sequence ID" value="NZ_CP024847.1"/>
</dbReference>
<comment type="subcellular location">
    <subcellularLocation>
        <location evidence="8">Cytoplasm</location>
    </subcellularLocation>
</comment>
<comment type="pathway">
    <text evidence="8">Glycolipid biosynthesis; lipid IV(A) biosynthesis; lipid IV(A) from (3R)-3-hydroxytetradecanoyl-[acyl-carrier-protein] and UDP-N-acetyl-alpha-D-glucosamine: step 1/6.</text>
</comment>
<dbReference type="Pfam" id="PF00132">
    <property type="entry name" value="Hexapep"/>
    <property type="match status" value="2"/>
</dbReference>
<keyword evidence="3 8" id="KW-0441">Lipid A biosynthesis</keyword>
<keyword evidence="6 8" id="KW-0443">Lipid metabolism</keyword>
<evidence type="ECO:0000256" key="3">
    <source>
        <dbReference type="ARBA" id="ARBA00022556"/>
    </source>
</evidence>
<keyword evidence="1 8" id="KW-0963">Cytoplasm</keyword>
<evidence type="ECO:0000256" key="8">
    <source>
        <dbReference type="HAMAP-Rule" id="MF_00387"/>
    </source>
</evidence>
<dbReference type="GO" id="GO:0016020">
    <property type="term" value="C:membrane"/>
    <property type="evidence" value="ECO:0007669"/>
    <property type="project" value="GOC"/>
</dbReference>
<dbReference type="NCBIfam" id="NF003657">
    <property type="entry name" value="PRK05289.1"/>
    <property type="match status" value="1"/>
</dbReference>
<evidence type="ECO:0000256" key="4">
    <source>
        <dbReference type="ARBA" id="ARBA00022679"/>
    </source>
</evidence>
<dbReference type="PANTHER" id="PTHR43480:SF1">
    <property type="entry name" value="ACYL-[ACYL-CARRIER-PROTEIN]--UDP-N-ACETYLGLUCOSAMINE O-ACYLTRANSFERASE, MITOCHONDRIAL-RELATED"/>
    <property type="match status" value="1"/>
</dbReference>
<reference evidence="11" key="1">
    <citation type="submission" date="2017-11" db="EMBL/GenBank/DDBJ databases">
        <authorList>
            <person name="Chan K.G."/>
            <person name="Lee L.S."/>
        </authorList>
    </citation>
    <scope>NUCLEOTIDE SEQUENCE [LARGE SCALE GENOMIC DNA]</scope>
    <source>
        <strain evidence="11">DSM 100970</strain>
    </source>
</reference>
<comment type="function">
    <text evidence="8">Involved in the biosynthesis of lipid A, a phosphorylated glycolipid that anchors the lipopolysaccharide to the outer membrane of the cell.</text>
</comment>
<dbReference type="GO" id="GO:0008780">
    <property type="term" value="F:acyl-[acyl-carrier-protein]-UDP-N-acetylglucosamine O-acyltransferase activity"/>
    <property type="evidence" value="ECO:0007669"/>
    <property type="project" value="UniProtKB-UniRule"/>
</dbReference>
<dbReference type="PIRSF" id="PIRSF000456">
    <property type="entry name" value="UDP-GlcNAc_acltr"/>
    <property type="match status" value="1"/>
</dbReference>
<accession>A0A2I7N7Z7</accession>
<feature type="domain" description="UDP N-acetylglucosamine O-acyltransferase C-terminal" evidence="9">
    <location>
        <begin position="177"/>
        <end position="258"/>
    </location>
</feature>
<keyword evidence="4 8" id="KW-0808">Transferase</keyword>
<dbReference type="PROSITE" id="PS00101">
    <property type="entry name" value="HEXAPEP_TRANSFERASES"/>
    <property type="match status" value="1"/>
</dbReference>
<dbReference type="NCBIfam" id="TIGR01852">
    <property type="entry name" value="lipid_A_lpxA"/>
    <property type="match status" value="1"/>
</dbReference>
<dbReference type="Proteomes" id="UP000236655">
    <property type="component" value="Chromosome"/>
</dbReference>
<keyword evidence="7 8" id="KW-0012">Acyltransferase</keyword>
<evidence type="ECO:0000256" key="5">
    <source>
        <dbReference type="ARBA" id="ARBA00022737"/>
    </source>
</evidence>
<evidence type="ECO:0000256" key="2">
    <source>
        <dbReference type="ARBA" id="ARBA00022516"/>
    </source>
</evidence>
<dbReference type="GO" id="GO:0005737">
    <property type="term" value="C:cytoplasm"/>
    <property type="evidence" value="ECO:0007669"/>
    <property type="project" value="UniProtKB-SubCell"/>
</dbReference>
<dbReference type="UniPathway" id="UPA00359">
    <property type="reaction ID" value="UER00477"/>
</dbReference>
<proteinExistence type="inferred from homology"/>
<evidence type="ECO:0000256" key="7">
    <source>
        <dbReference type="ARBA" id="ARBA00023315"/>
    </source>
</evidence>
<dbReference type="CDD" id="cd03351">
    <property type="entry name" value="LbH_UDP-GlcNAc_AT"/>
    <property type="match status" value="1"/>
</dbReference>
<evidence type="ECO:0000259" key="9">
    <source>
        <dbReference type="Pfam" id="PF13720"/>
    </source>
</evidence>
<dbReference type="SUPFAM" id="SSF51161">
    <property type="entry name" value="Trimeric LpxA-like enzymes"/>
    <property type="match status" value="1"/>
</dbReference>
<dbReference type="InterPro" id="IPR018357">
    <property type="entry name" value="Hexapep_transf_CS"/>
</dbReference>
<dbReference type="InterPro" id="IPR011004">
    <property type="entry name" value="Trimer_LpxA-like_sf"/>
</dbReference>
<gene>
    <name evidence="8" type="primary">lpxA</name>
    <name evidence="10" type="ORF">CUN60_09700</name>
</gene>
<dbReference type="AlphaFoldDB" id="A0A2I7N7Z7"/>
<dbReference type="InterPro" id="IPR037157">
    <property type="entry name" value="Acetyltransf_C_sf"/>
</dbReference>
<dbReference type="GO" id="GO:0009245">
    <property type="term" value="P:lipid A biosynthetic process"/>
    <property type="evidence" value="ECO:0007669"/>
    <property type="project" value="UniProtKB-UniRule"/>
</dbReference>